<evidence type="ECO:0000259" key="7">
    <source>
        <dbReference type="PROSITE" id="PS51900"/>
    </source>
</evidence>
<keyword evidence="2" id="KW-0229">DNA integration</keyword>
<dbReference type="InterPro" id="IPR013762">
    <property type="entry name" value="Integrase-like_cat_sf"/>
</dbReference>
<dbReference type="PROSITE" id="PS51900">
    <property type="entry name" value="CB"/>
    <property type="match status" value="1"/>
</dbReference>
<dbReference type="PANTHER" id="PTHR30349:SF41">
    <property type="entry name" value="INTEGRASE_RECOMBINASE PROTEIN MJ0367-RELATED"/>
    <property type="match status" value="1"/>
</dbReference>
<feature type="domain" description="Tyr recombinase" evidence="6">
    <location>
        <begin position="126"/>
        <end position="317"/>
    </location>
</feature>
<dbReference type="STRING" id="1346286.SAMN05444362_1244"/>
<dbReference type="InterPro" id="IPR050090">
    <property type="entry name" value="Tyrosine_recombinase_XerCD"/>
</dbReference>
<evidence type="ECO:0000313" key="8">
    <source>
        <dbReference type="EMBL" id="SHG39749.1"/>
    </source>
</evidence>
<dbReference type="InterPro" id="IPR002104">
    <property type="entry name" value="Integrase_catalytic"/>
</dbReference>
<dbReference type="GO" id="GO:0015074">
    <property type="term" value="P:DNA integration"/>
    <property type="evidence" value="ECO:0007669"/>
    <property type="project" value="UniProtKB-KW"/>
</dbReference>
<sequence length="350" mass="39939">MKKVTNEALQIAKHIHDWICVYTASIQSCSPHTVRRHTITLSLFADFLEKEKGIDSLSLTGKCFSRNYIEEWILWMKNKRDCSGETCNVRLTSIRAFLKYLAGKDISYLSLYQNAMLVPRQRVVRKKVTGMSKEAMKALMSIPDVSTKTGQRDLVLLVVLYCTAGRIDEILSIKINQLHLGANKPYITVIGKRRKIRTLYILPKAVAHLKKYLKDFHSTEPNPDAYLFYSRNKGVMGKMTPESVNQQLKKYAALAHHICSDVPINLHAHQIRHAKASHWLEDGMNIVQISFLLGHANLETTMTYLDITTEQESKALATLEDENKQHIPKKWKTDSDSLASFLGLNKIAKR</sequence>
<dbReference type="PROSITE" id="PS51898">
    <property type="entry name" value="TYR_RECOMBINASE"/>
    <property type="match status" value="1"/>
</dbReference>
<evidence type="ECO:0000256" key="5">
    <source>
        <dbReference type="PROSITE-ProRule" id="PRU01248"/>
    </source>
</evidence>
<comment type="similarity">
    <text evidence="1">Belongs to the 'phage' integrase family.</text>
</comment>
<dbReference type="InterPro" id="IPR011010">
    <property type="entry name" value="DNA_brk_join_enz"/>
</dbReference>
<organism evidence="8 9">
    <name type="scientific">Dysgonomonas macrotermitis</name>
    <dbReference type="NCBI Taxonomy" id="1346286"/>
    <lineage>
        <taxon>Bacteria</taxon>
        <taxon>Pseudomonadati</taxon>
        <taxon>Bacteroidota</taxon>
        <taxon>Bacteroidia</taxon>
        <taxon>Bacteroidales</taxon>
        <taxon>Dysgonomonadaceae</taxon>
        <taxon>Dysgonomonas</taxon>
    </lineage>
</organism>
<dbReference type="Proteomes" id="UP000184480">
    <property type="component" value="Unassembled WGS sequence"/>
</dbReference>
<dbReference type="InterPro" id="IPR044068">
    <property type="entry name" value="CB"/>
</dbReference>
<dbReference type="PROSITE" id="PS51257">
    <property type="entry name" value="PROKAR_LIPOPROTEIN"/>
    <property type="match status" value="1"/>
</dbReference>
<keyword evidence="3 5" id="KW-0238">DNA-binding</keyword>
<keyword evidence="9" id="KW-1185">Reference proteome</keyword>
<dbReference type="RefSeq" id="WP_062184742.1">
    <property type="nucleotide sequence ID" value="NZ_BBXL01000030.1"/>
</dbReference>
<feature type="domain" description="Core-binding (CB)" evidence="7">
    <location>
        <begin position="6"/>
        <end position="102"/>
    </location>
</feature>
<proteinExistence type="inferred from homology"/>
<dbReference type="Pfam" id="PF00589">
    <property type="entry name" value="Phage_integrase"/>
    <property type="match status" value="1"/>
</dbReference>
<dbReference type="InterPro" id="IPR010998">
    <property type="entry name" value="Integrase_recombinase_N"/>
</dbReference>
<evidence type="ECO:0000256" key="2">
    <source>
        <dbReference type="ARBA" id="ARBA00022908"/>
    </source>
</evidence>
<dbReference type="GO" id="GO:0006310">
    <property type="term" value="P:DNA recombination"/>
    <property type="evidence" value="ECO:0007669"/>
    <property type="project" value="UniProtKB-KW"/>
</dbReference>
<accession>A0A1M5JHL3</accession>
<dbReference type="PANTHER" id="PTHR30349">
    <property type="entry name" value="PHAGE INTEGRASE-RELATED"/>
    <property type="match status" value="1"/>
</dbReference>
<dbReference type="AlphaFoldDB" id="A0A1M5JHL3"/>
<name>A0A1M5JHL3_9BACT</name>
<keyword evidence="4" id="KW-0233">DNA recombination</keyword>
<dbReference type="OrthoDB" id="107900at2"/>
<reference evidence="9" key="1">
    <citation type="submission" date="2016-11" db="EMBL/GenBank/DDBJ databases">
        <authorList>
            <person name="Varghese N."/>
            <person name="Submissions S."/>
        </authorList>
    </citation>
    <scope>NUCLEOTIDE SEQUENCE [LARGE SCALE GENOMIC DNA]</scope>
    <source>
        <strain evidence="9">DSM 27370</strain>
    </source>
</reference>
<protein>
    <submittedName>
        <fullName evidence="8">Site-specific recombinase XerD</fullName>
    </submittedName>
</protein>
<dbReference type="SUPFAM" id="SSF56349">
    <property type="entry name" value="DNA breaking-rejoining enzymes"/>
    <property type="match status" value="1"/>
</dbReference>
<evidence type="ECO:0000256" key="4">
    <source>
        <dbReference type="ARBA" id="ARBA00023172"/>
    </source>
</evidence>
<evidence type="ECO:0000313" key="9">
    <source>
        <dbReference type="Proteomes" id="UP000184480"/>
    </source>
</evidence>
<dbReference type="Gene3D" id="1.10.150.130">
    <property type="match status" value="1"/>
</dbReference>
<dbReference type="GO" id="GO:0003677">
    <property type="term" value="F:DNA binding"/>
    <property type="evidence" value="ECO:0007669"/>
    <property type="project" value="UniProtKB-UniRule"/>
</dbReference>
<dbReference type="Gene3D" id="1.10.443.10">
    <property type="entry name" value="Intergrase catalytic core"/>
    <property type="match status" value="1"/>
</dbReference>
<dbReference type="EMBL" id="FQUC01000024">
    <property type="protein sequence ID" value="SHG39749.1"/>
    <property type="molecule type" value="Genomic_DNA"/>
</dbReference>
<gene>
    <name evidence="8" type="ORF">SAMN05444362_1244</name>
</gene>
<evidence type="ECO:0000256" key="3">
    <source>
        <dbReference type="ARBA" id="ARBA00023125"/>
    </source>
</evidence>
<evidence type="ECO:0000259" key="6">
    <source>
        <dbReference type="PROSITE" id="PS51898"/>
    </source>
</evidence>
<evidence type="ECO:0000256" key="1">
    <source>
        <dbReference type="ARBA" id="ARBA00008857"/>
    </source>
</evidence>